<reference evidence="1" key="1">
    <citation type="journal article" date="2020" name="Stud. Mycol.">
        <title>101 Dothideomycetes genomes: a test case for predicting lifestyles and emergence of pathogens.</title>
        <authorList>
            <person name="Haridas S."/>
            <person name="Albert R."/>
            <person name="Binder M."/>
            <person name="Bloem J."/>
            <person name="Labutti K."/>
            <person name="Salamov A."/>
            <person name="Andreopoulos B."/>
            <person name="Baker S."/>
            <person name="Barry K."/>
            <person name="Bills G."/>
            <person name="Bluhm B."/>
            <person name="Cannon C."/>
            <person name="Castanera R."/>
            <person name="Culley D."/>
            <person name="Daum C."/>
            <person name="Ezra D."/>
            <person name="Gonzalez J."/>
            <person name="Henrissat B."/>
            <person name="Kuo A."/>
            <person name="Liang C."/>
            <person name="Lipzen A."/>
            <person name="Lutzoni F."/>
            <person name="Magnuson J."/>
            <person name="Mondo S."/>
            <person name="Nolan M."/>
            <person name="Ohm R."/>
            <person name="Pangilinan J."/>
            <person name="Park H.-J."/>
            <person name="Ramirez L."/>
            <person name="Alfaro M."/>
            <person name="Sun H."/>
            <person name="Tritt A."/>
            <person name="Yoshinaga Y."/>
            <person name="Zwiers L.-H."/>
            <person name="Turgeon B."/>
            <person name="Goodwin S."/>
            <person name="Spatafora J."/>
            <person name="Crous P."/>
            <person name="Grigoriev I."/>
        </authorList>
    </citation>
    <scope>NUCLEOTIDE SEQUENCE</scope>
    <source>
        <strain evidence="1">ATCC 200398</strain>
    </source>
</reference>
<dbReference type="EMBL" id="MU003532">
    <property type="protein sequence ID" value="KAF2465122.1"/>
    <property type="molecule type" value="Genomic_DNA"/>
</dbReference>
<evidence type="ECO:0000313" key="2">
    <source>
        <dbReference type="Proteomes" id="UP000799755"/>
    </source>
</evidence>
<keyword evidence="2" id="KW-1185">Reference proteome</keyword>
<sequence length="507" mass="55423">MYLYNHLPAGALLSPLLLCTNTWVATASATSQSFNGCNQLTAAGLQDLVLLPQSDAYVDREASYWAANVPLHPDCIVQPRSTEEVSRVVKVLAKANGPVALRSGGHTQWAGSNDVHKGVTIDLGRMTDVTYDTHSKLASIQPGPRWGDVYQELLKYHVCVTGGRDGNVGIGGFLTGGGNSYYAGLYGLACDNVANFEVVLANGDIVNANATSHSDLWTALKGGSGNFGIVTRFDMYTFPAKNLWGGIRAAARSKGDELAQTMVDFTNDNHKNPEDAYIINYTFNPGSSSDILVAYVVVDTNGIVNASAFDKILKVPVVVDDVKTRTMANMANSYLLPSDQQQVWFSLTFKNDVRVIKRAGEMHDKLVSELKGLIPAGNFTTQCLFQPIPTLFAEHSVQRGGNMLGLDKVKENALLWLITGATETPEQQMIMREKLTAFSATLEKFAESKGLTVNWQYLNYVDETQNPLKSYGQYNINFIRKVAAKYDPSSMFQKKVVSGWKISKVDA</sequence>
<dbReference type="Proteomes" id="UP000799755">
    <property type="component" value="Unassembled WGS sequence"/>
</dbReference>
<evidence type="ECO:0000313" key="1">
    <source>
        <dbReference type="EMBL" id="KAF2465122.1"/>
    </source>
</evidence>
<proteinExistence type="predicted"/>
<gene>
    <name evidence="1" type="ORF">BDR25DRAFT_306930</name>
</gene>
<protein>
    <submittedName>
        <fullName evidence="1">FAD-binding domain-containing protein</fullName>
    </submittedName>
</protein>
<name>A0ACB6QDZ7_9PLEO</name>
<organism evidence="1 2">
    <name type="scientific">Lindgomyces ingoldianus</name>
    <dbReference type="NCBI Taxonomy" id="673940"/>
    <lineage>
        <taxon>Eukaryota</taxon>
        <taxon>Fungi</taxon>
        <taxon>Dikarya</taxon>
        <taxon>Ascomycota</taxon>
        <taxon>Pezizomycotina</taxon>
        <taxon>Dothideomycetes</taxon>
        <taxon>Pleosporomycetidae</taxon>
        <taxon>Pleosporales</taxon>
        <taxon>Lindgomycetaceae</taxon>
        <taxon>Lindgomyces</taxon>
    </lineage>
</organism>
<comment type="caution">
    <text evidence="1">The sequence shown here is derived from an EMBL/GenBank/DDBJ whole genome shotgun (WGS) entry which is preliminary data.</text>
</comment>
<accession>A0ACB6QDZ7</accession>